<feature type="domain" description="Nudix hydrolase" evidence="18">
    <location>
        <begin position="62"/>
        <end position="208"/>
    </location>
</feature>
<dbReference type="GO" id="GO:0030515">
    <property type="term" value="F:snoRNA binding"/>
    <property type="evidence" value="ECO:0007669"/>
    <property type="project" value="TreeGrafter"/>
</dbReference>
<evidence type="ECO:0000256" key="8">
    <source>
        <dbReference type="ARBA" id="ARBA00038173"/>
    </source>
</evidence>
<organism evidence="19 20">
    <name type="scientific">Bemisia tabaci</name>
    <name type="common">Sweetpotato whitefly</name>
    <name type="synonym">Aleurodes tabaci</name>
    <dbReference type="NCBI Taxonomy" id="7038"/>
    <lineage>
        <taxon>Eukaryota</taxon>
        <taxon>Metazoa</taxon>
        <taxon>Ecdysozoa</taxon>
        <taxon>Arthropoda</taxon>
        <taxon>Hexapoda</taxon>
        <taxon>Insecta</taxon>
        <taxon>Pterygota</taxon>
        <taxon>Neoptera</taxon>
        <taxon>Paraneoptera</taxon>
        <taxon>Hemiptera</taxon>
        <taxon>Sternorrhyncha</taxon>
        <taxon>Aleyrodoidea</taxon>
        <taxon>Aleyrodidae</taxon>
        <taxon>Aleyrodinae</taxon>
        <taxon>Bemisia</taxon>
    </lineage>
</organism>
<evidence type="ECO:0000256" key="15">
    <source>
        <dbReference type="ARBA" id="ARBA00047661"/>
    </source>
</evidence>
<dbReference type="GO" id="GO:1990174">
    <property type="term" value="F:phosphodiesterase decapping endonuclease activity"/>
    <property type="evidence" value="ECO:0007669"/>
    <property type="project" value="TreeGrafter"/>
</dbReference>
<keyword evidence="4" id="KW-0378">Hydrolase</keyword>
<evidence type="ECO:0000256" key="3">
    <source>
        <dbReference type="ARBA" id="ARBA00004642"/>
    </source>
</evidence>
<dbReference type="GO" id="GO:0005730">
    <property type="term" value="C:nucleolus"/>
    <property type="evidence" value="ECO:0007669"/>
    <property type="project" value="UniProtKB-SubCell"/>
</dbReference>
<proteinExistence type="inferred from homology"/>
<keyword evidence="5" id="KW-0694">RNA-binding</keyword>
<dbReference type="Pfam" id="PF22327">
    <property type="entry name" value="Nudt16-like"/>
    <property type="match status" value="1"/>
</dbReference>
<evidence type="ECO:0000256" key="7">
    <source>
        <dbReference type="ARBA" id="ARBA00023242"/>
    </source>
</evidence>
<dbReference type="GO" id="GO:0009117">
    <property type="term" value="P:nucleotide metabolic process"/>
    <property type="evidence" value="ECO:0007669"/>
    <property type="project" value="UniProtKB-KW"/>
</dbReference>
<dbReference type="EMBL" id="OU963863">
    <property type="protein sequence ID" value="CAH0384592.1"/>
    <property type="molecule type" value="Genomic_DNA"/>
</dbReference>
<comment type="cofactor">
    <cofactor evidence="1">
        <name>Co(2+)</name>
        <dbReference type="ChEBI" id="CHEBI:48828"/>
    </cofactor>
</comment>
<dbReference type="InterPro" id="IPR020084">
    <property type="entry name" value="NUDIX_hydrolase_CS"/>
</dbReference>
<evidence type="ECO:0000256" key="14">
    <source>
        <dbReference type="ARBA" id="ARBA00043162"/>
    </source>
</evidence>
<evidence type="ECO:0000256" key="1">
    <source>
        <dbReference type="ARBA" id="ARBA00001941"/>
    </source>
</evidence>
<dbReference type="CDD" id="cd18869">
    <property type="entry name" value="NUDIX_U8_SnoRNA_DE_Nudt16"/>
    <property type="match status" value="1"/>
</dbReference>
<evidence type="ECO:0000256" key="10">
    <source>
        <dbReference type="ARBA" id="ARBA00039871"/>
    </source>
</evidence>
<dbReference type="PROSITE" id="PS51462">
    <property type="entry name" value="NUDIX"/>
    <property type="match status" value="1"/>
</dbReference>
<dbReference type="AlphaFoldDB" id="A0A9P0F1N3"/>
<dbReference type="Gene3D" id="3.90.79.10">
    <property type="entry name" value="Nucleoside Triphosphate Pyrophosphohydrolase"/>
    <property type="match status" value="1"/>
</dbReference>
<evidence type="ECO:0000256" key="2">
    <source>
        <dbReference type="ARBA" id="ARBA00004604"/>
    </source>
</evidence>
<dbReference type="InterPro" id="IPR000086">
    <property type="entry name" value="NUDIX_hydrolase_dom"/>
</dbReference>
<evidence type="ECO:0000256" key="6">
    <source>
        <dbReference type="ARBA" id="ARBA00023080"/>
    </source>
</evidence>
<dbReference type="EC" id="3.6.1.64" evidence="9"/>
<dbReference type="KEGG" id="btab:109032434"/>
<dbReference type="GO" id="GO:1990003">
    <property type="term" value="F:IDP phosphatase activity"/>
    <property type="evidence" value="ECO:0007669"/>
    <property type="project" value="UniProtKB-EC"/>
</dbReference>
<dbReference type="PROSITE" id="PS00893">
    <property type="entry name" value="NUDIX_BOX"/>
    <property type="match status" value="1"/>
</dbReference>
<dbReference type="PANTHER" id="PTHR31699">
    <property type="entry name" value="NUDIX T16 FAMILY MEMBER"/>
    <property type="match status" value="1"/>
</dbReference>
<evidence type="ECO:0000256" key="16">
    <source>
        <dbReference type="ARBA" id="ARBA00047875"/>
    </source>
</evidence>
<evidence type="ECO:0000256" key="11">
    <source>
        <dbReference type="ARBA" id="ARBA00041450"/>
    </source>
</evidence>
<evidence type="ECO:0000256" key="9">
    <source>
        <dbReference type="ARBA" id="ARBA00038899"/>
    </source>
</evidence>
<evidence type="ECO:0000256" key="17">
    <source>
        <dbReference type="ARBA" id="ARBA00048945"/>
    </source>
</evidence>
<dbReference type="PANTHER" id="PTHR31699:SF1">
    <property type="entry name" value="U8 SNORNA-DECAPPING ENZYME"/>
    <property type="match status" value="1"/>
</dbReference>
<evidence type="ECO:0000256" key="5">
    <source>
        <dbReference type="ARBA" id="ARBA00022884"/>
    </source>
</evidence>
<dbReference type="InterPro" id="IPR015797">
    <property type="entry name" value="NUDIX_hydrolase-like_dom_sf"/>
</dbReference>
<dbReference type="GO" id="GO:0005654">
    <property type="term" value="C:nucleoplasm"/>
    <property type="evidence" value="ECO:0007669"/>
    <property type="project" value="UniProtKB-SubCell"/>
</dbReference>
<keyword evidence="6" id="KW-0546">Nucleotide metabolism</keyword>
<dbReference type="SUPFAM" id="SSF55811">
    <property type="entry name" value="Nudix"/>
    <property type="match status" value="1"/>
</dbReference>
<dbReference type="GO" id="GO:0006402">
    <property type="term" value="P:mRNA catabolic process"/>
    <property type="evidence" value="ECO:0007669"/>
    <property type="project" value="TreeGrafter"/>
</dbReference>
<dbReference type="GO" id="GO:0140933">
    <property type="term" value="F:5'-(N(7)-methylguanosine 5'-triphospho)-[mRNA] hydrolase activity"/>
    <property type="evidence" value="ECO:0007669"/>
    <property type="project" value="UniProtKB-EC"/>
</dbReference>
<dbReference type="GO" id="GO:0016077">
    <property type="term" value="P:sno(s)RNA catabolic process"/>
    <property type="evidence" value="ECO:0007669"/>
    <property type="project" value="TreeGrafter"/>
</dbReference>
<comment type="catalytic activity">
    <reaction evidence="17">
        <text>dIDP + H2O = dIMP + phosphate + H(+)</text>
        <dbReference type="Rhea" id="RHEA:35211"/>
        <dbReference type="ChEBI" id="CHEBI:15377"/>
        <dbReference type="ChEBI" id="CHEBI:15378"/>
        <dbReference type="ChEBI" id="CHEBI:43474"/>
        <dbReference type="ChEBI" id="CHEBI:61194"/>
        <dbReference type="ChEBI" id="CHEBI:62286"/>
        <dbReference type="EC" id="3.6.1.64"/>
    </reaction>
    <physiologicalReaction direction="left-to-right" evidence="17">
        <dbReference type="Rhea" id="RHEA:35212"/>
    </physiologicalReaction>
</comment>
<evidence type="ECO:0000256" key="4">
    <source>
        <dbReference type="ARBA" id="ARBA00022801"/>
    </source>
</evidence>
<comment type="catalytic activity">
    <reaction evidence="15">
        <text>a 5'-end (N(7)-methyl 5'-triphosphoguanosine)-ribonucleoside in mRNA + H2O = N(7)-methyl-GDP + a 5'-end phospho-ribonucleoside in mRNA + 2 H(+)</text>
        <dbReference type="Rhea" id="RHEA:67484"/>
        <dbReference type="Rhea" id="RHEA-COMP:15692"/>
        <dbReference type="Rhea" id="RHEA-COMP:17167"/>
        <dbReference type="ChEBI" id="CHEBI:15377"/>
        <dbReference type="ChEBI" id="CHEBI:15378"/>
        <dbReference type="ChEBI" id="CHEBI:63714"/>
        <dbReference type="ChEBI" id="CHEBI:138282"/>
        <dbReference type="ChEBI" id="CHEBI:156461"/>
        <dbReference type="EC" id="3.6.1.62"/>
    </reaction>
    <physiologicalReaction direction="left-to-right" evidence="15">
        <dbReference type="Rhea" id="RHEA:67485"/>
    </physiologicalReaction>
</comment>
<dbReference type="Proteomes" id="UP001152759">
    <property type="component" value="Chromosome 2"/>
</dbReference>
<evidence type="ECO:0000313" key="19">
    <source>
        <dbReference type="EMBL" id="CAH0384592.1"/>
    </source>
</evidence>
<accession>A0A9P0F1N3</accession>
<comment type="catalytic activity">
    <reaction evidence="16">
        <text>IDP + H2O = IMP + phosphate + H(+)</text>
        <dbReference type="Rhea" id="RHEA:35207"/>
        <dbReference type="ChEBI" id="CHEBI:15377"/>
        <dbReference type="ChEBI" id="CHEBI:15378"/>
        <dbReference type="ChEBI" id="CHEBI:43474"/>
        <dbReference type="ChEBI" id="CHEBI:58053"/>
        <dbReference type="ChEBI" id="CHEBI:58280"/>
        <dbReference type="EC" id="3.6.1.64"/>
    </reaction>
    <physiologicalReaction direction="left-to-right" evidence="16">
        <dbReference type="Rhea" id="RHEA:35208"/>
    </physiologicalReaction>
</comment>
<keyword evidence="7" id="KW-0539">Nucleus</keyword>
<comment type="subcellular location">
    <subcellularLocation>
        <location evidence="2">Nucleus</location>
        <location evidence="2">Nucleolus</location>
    </subcellularLocation>
    <subcellularLocation>
        <location evidence="3">Nucleus</location>
        <location evidence="3">Nucleoplasm</location>
    </subcellularLocation>
</comment>
<evidence type="ECO:0000256" key="13">
    <source>
        <dbReference type="ARBA" id="ARBA00042015"/>
    </source>
</evidence>
<dbReference type="InterPro" id="IPR054754">
    <property type="entry name" value="NudT16"/>
</dbReference>
<reference evidence="19" key="1">
    <citation type="submission" date="2021-12" db="EMBL/GenBank/DDBJ databases">
        <authorList>
            <person name="King R."/>
        </authorList>
    </citation>
    <scope>NUCLEOTIDE SEQUENCE</scope>
</reference>
<keyword evidence="20" id="KW-1185">Reference proteome</keyword>
<name>A0A9P0F1N3_BEMTA</name>
<evidence type="ECO:0000313" key="20">
    <source>
        <dbReference type="Proteomes" id="UP001152759"/>
    </source>
</evidence>
<evidence type="ECO:0000259" key="18">
    <source>
        <dbReference type="PROSITE" id="PS51462"/>
    </source>
</evidence>
<comment type="similarity">
    <text evidence="8">Belongs to the Nudix hydrolase family. NUDT16 subfamily.</text>
</comment>
<evidence type="ECO:0000256" key="12">
    <source>
        <dbReference type="ARBA" id="ARBA00041656"/>
    </source>
</evidence>
<sequence>MIFYRISRHLKWKSGLLKKMASDTGDRTWGHLASTESYGRPSTADEYTELTKEEINSEHYSSKTNACHCLLFARKNKKTFGVYNPRATVLMQMRFDGYIGFPGGLVDSGEDQITALNRELLEEMNLDTSTYKVTEENHIVSHYSTKKNICLHFYALEVPEEDIKKIEVKSLSSKDHGSEVLGVIQVPLYTMGDGVRGFPTFLTHSFIGNSRMQLLISLKKLNILTEDEITSVLNAVPTKTTTATSS</sequence>
<gene>
    <name evidence="19" type="ORF">BEMITA_LOCUS3902</name>
</gene>
<protein>
    <recommendedName>
        <fullName evidence="10">U8 snoRNA-decapping enzyme</fullName>
        <ecNumber evidence="9">3.6.1.64</ecNumber>
    </recommendedName>
    <alternativeName>
        <fullName evidence="13">IDP phosphatase</fullName>
    </alternativeName>
    <alternativeName>
        <fullName evidence="11">Inosine diphosphate phosphatase</fullName>
    </alternativeName>
    <alternativeName>
        <fullName evidence="12">Nucleoside diphosphate-linked moiety X motif 16</fullName>
    </alternativeName>
    <alternativeName>
        <fullName evidence="14">m7GpppN-mRNA hydrolase</fullName>
    </alternativeName>
</protein>